<dbReference type="PANTHER" id="PTHR43011">
    <property type="entry name" value="IRON-SULFUR CLUSTER ASSEMBLY 2 HOMOLOG, MITOCHONDRIAL"/>
    <property type="match status" value="1"/>
</dbReference>
<dbReference type="GeneID" id="16078548"/>
<protein>
    <recommendedName>
        <fullName evidence="2">Core domain-containing protein</fullName>
    </recommendedName>
</protein>
<dbReference type="SUPFAM" id="SSF89360">
    <property type="entry name" value="HesB-like domain"/>
    <property type="match status" value="1"/>
</dbReference>
<dbReference type="PANTHER" id="PTHR43011:SF1">
    <property type="entry name" value="IRON-SULFUR CLUSTER ASSEMBLY 2 HOMOLOG, MITOCHONDRIAL"/>
    <property type="match status" value="1"/>
</dbReference>
<dbReference type="InterPro" id="IPR000361">
    <property type="entry name" value="ATAP_core_dom"/>
</dbReference>
<dbReference type="InterPro" id="IPR016092">
    <property type="entry name" value="ATAP"/>
</dbReference>
<dbReference type="GO" id="GO:0051537">
    <property type="term" value="F:2 iron, 2 sulfur cluster binding"/>
    <property type="evidence" value="ECO:0007669"/>
    <property type="project" value="TreeGrafter"/>
</dbReference>
<keyword evidence="4" id="KW-1185">Reference proteome</keyword>
<evidence type="ECO:0000313" key="4">
    <source>
        <dbReference type="Proteomes" id="UP000007799"/>
    </source>
</evidence>
<dbReference type="InterPro" id="IPR035903">
    <property type="entry name" value="HesB-like_dom_sf"/>
</dbReference>
<dbReference type="RefSeq" id="XP_004997952.1">
    <property type="nucleotide sequence ID" value="XM_004997895.1"/>
</dbReference>
<evidence type="ECO:0000313" key="3">
    <source>
        <dbReference type="EMBL" id="EGD78996.1"/>
    </source>
</evidence>
<dbReference type="eggNOG" id="KOG1119">
    <property type="taxonomic scope" value="Eukaryota"/>
</dbReference>
<reference evidence="3" key="1">
    <citation type="submission" date="2009-08" db="EMBL/GenBank/DDBJ databases">
        <title>Annotation of Salpingoeca rosetta.</title>
        <authorList>
            <consortium name="The Broad Institute Genome Sequencing Platform"/>
            <person name="Russ C."/>
            <person name="Cuomo C."/>
            <person name="Burger G."/>
            <person name="Gray M.W."/>
            <person name="Holland P.W.H."/>
            <person name="King N."/>
            <person name="Lang F.B.F."/>
            <person name="Roger A.J."/>
            <person name="Ruiz-Trillo I."/>
            <person name="Young S.K."/>
            <person name="Zeng Q."/>
            <person name="Gargeya S."/>
            <person name="Alvarado L."/>
            <person name="Berlin A."/>
            <person name="Chapman S.B."/>
            <person name="Chen Z."/>
            <person name="Freedman E."/>
            <person name="Gellesch M."/>
            <person name="Goldberg J."/>
            <person name="Griggs A."/>
            <person name="Gujja S."/>
            <person name="Heilman E."/>
            <person name="Heiman D."/>
            <person name="Howarth C."/>
            <person name="Mehta T."/>
            <person name="Neiman D."/>
            <person name="Pearson M."/>
            <person name="Roberts A."/>
            <person name="Saif S."/>
            <person name="Shea T."/>
            <person name="Shenoy N."/>
            <person name="Sisk P."/>
            <person name="Stolte C."/>
            <person name="Sykes S."/>
            <person name="White J."/>
            <person name="Yandava C."/>
            <person name="Haas B."/>
            <person name="Nusbaum C."/>
            <person name="Birren B."/>
        </authorList>
    </citation>
    <scope>NUCLEOTIDE SEQUENCE [LARGE SCALE GENOMIC DNA]</scope>
    <source>
        <strain evidence="3">ATCC 50818</strain>
    </source>
</reference>
<dbReference type="OMA" id="WHDNDIV"/>
<feature type="domain" description="Core" evidence="2">
    <location>
        <begin position="109"/>
        <end position="211"/>
    </location>
</feature>
<dbReference type="NCBIfam" id="TIGR00049">
    <property type="entry name" value="iron-sulfur cluster assembly accessory protein"/>
    <property type="match status" value="1"/>
</dbReference>
<sequence>MMMTMGVQRGLVWQSRALSMSAMRRVAARAAAPRQGQAGVLGRGPCEASGCCCWSCCSRSRPSATPTGAVLGGANPRFATCFPALRGFATFPLASRRTLATTVSSSNPIGVSDAAIERINAVNKRKGYDPPKALLVQVVAGKCSGFAYNIKFSNDWHDNDIVIEADGAKVVVDAPSVPFLQGSTLDFVSELGGKSFAIVGNPNAESGCGCGVSFNLKDDAEDFKADGF</sequence>
<gene>
    <name evidence="3" type="ORF">PTSG_11814</name>
</gene>
<evidence type="ECO:0000259" key="2">
    <source>
        <dbReference type="Pfam" id="PF01521"/>
    </source>
</evidence>
<dbReference type="GO" id="GO:0005739">
    <property type="term" value="C:mitochondrion"/>
    <property type="evidence" value="ECO:0007669"/>
    <property type="project" value="TreeGrafter"/>
</dbReference>
<dbReference type="OrthoDB" id="1938621at2759"/>
<proteinExistence type="inferred from homology"/>
<dbReference type="EMBL" id="GL832957">
    <property type="protein sequence ID" value="EGD78996.1"/>
    <property type="molecule type" value="Genomic_DNA"/>
</dbReference>
<dbReference type="Gene3D" id="2.60.300.12">
    <property type="entry name" value="HesB-like domain"/>
    <property type="match status" value="1"/>
</dbReference>
<dbReference type="GO" id="GO:0005506">
    <property type="term" value="F:iron ion binding"/>
    <property type="evidence" value="ECO:0007669"/>
    <property type="project" value="TreeGrafter"/>
</dbReference>
<dbReference type="AlphaFoldDB" id="F2TZH2"/>
<comment type="similarity">
    <text evidence="1">Belongs to the HesB/IscA family.</text>
</comment>
<dbReference type="InParanoid" id="F2TZH2"/>
<dbReference type="GO" id="GO:0016226">
    <property type="term" value="P:iron-sulfur cluster assembly"/>
    <property type="evidence" value="ECO:0007669"/>
    <property type="project" value="InterPro"/>
</dbReference>
<accession>F2TZH2</accession>
<name>F2TZH2_SALR5</name>
<evidence type="ECO:0000256" key="1">
    <source>
        <dbReference type="ARBA" id="ARBA00006718"/>
    </source>
</evidence>
<dbReference type="FunCoup" id="F2TZH2">
    <property type="interactions" value="811"/>
</dbReference>
<dbReference type="GO" id="GO:0051539">
    <property type="term" value="F:4 iron, 4 sulfur cluster binding"/>
    <property type="evidence" value="ECO:0007669"/>
    <property type="project" value="TreeGrafter"/>
</dbReference>
<dbReference type="KEGG" id="sre:PTSG_11814"/>
<organism evidence="4">
    <name type="scientific">Salpingoeca rosetta (strain ATCC 50818 / BSB-021)</name>
    <dbReference type="NCBI Taxonomy" id="946362"/>
    <lineage>
        <taxon>Eukaryota</taxon>
        <taxon>Choanoflagellata</taxon>
        <taxon>Craspedida</taxon>
        <taxon>Salpingoecidae</taxon>
        <taxon>Salpingoeca</taxon>
    </lineage>
</organism>
<dbReference type="Proteomes" id="UP000007799">
    <property type="component" value="Unassembled WGS sequence"/>
</dbReference>
<dbReference type="STRING" id="946362.F2TZH2"/>
<dbReference type="Pfam" id="PF01521">
    <property type="entry name" value="Fe-S_biosyn"/>
    <property type="match status" value="1"/>
</dbReference>